<proteinExistence type="predicted"/>
<gene>
    <name evidence="2" type="ORF">CYMTET_6305</name>
</gene>
<reference evidence="2 3" key="1">
    <citation type="journal article" date="2015" name="Genome Biol. Evol.">
        <title>Comparative Genomics of a Bacterivorous Green Alga Reveals Evolutionary Causalities and Consequences of Phago-Mixotrophic Mode of Nutrition.</title>
        <authorList>
            <person name="Burns J.A."/>
            <person name="Paasch A."/>
            <person name="Narechania A."/>
            <person name="Kim E."/>
        </authorList>
    </citation>
    <scope>NUCLEOTIDE SEQUENCE [LARGE SCALE GENOMIC DNA]</scope>
    <source>
        <strain evidence="2 3">PLY_AMNH</strain>
    </source>
</reference>
<dbReference type="EMBL" id="LGRX02001484">
    <property type="protein sequence ID" value="KAK3286121.1"/>
    <property type="molecule type" value="Genomic_DNA"/>
</dbReference>
<dbReference type="PANTHER" id="PTHR31407">
    <property type="match status" value="1"/>
</dbReference>
<dbReference type="GO" id="GO:0015979">
    <property type="term" value="P:photosynthesis"/>
    <property type="evidence" value="ECO:0007669"/>
    <property type="project" value="InterPro"/>
</dbReference>
<name>A0AAE0GXW8_9CHLO</name>
<dbReference type="SUPFAM" id="SSF55724">
    <property type="entry name" value="Mog1p/PsbP-like"/>
    <property type="match status" value="1"/>
</dbReference>
<organism evidence="2 3">
    <name type="scientific">Cymbomonas tetramitiformis</name>
    <dbReference type="NCBI Taxonomy" id="36881"/>
    <lineage>
        <taxon>Eukaryota</taxon>
        <taxon>Viridiplantae</taxon>
        <taxon>Chlorophyta</taxon>
        <taxon>Pyramimonadophyceae</taxon>
        <taxon>Pyramimonadales</taxon>
        <taxon>Pyramimonadaceae</taxon>
        <taxon>Cymbomonas</taxon>
    </lineage>
</organism>
<dbReference type="Pfam" id="PF01789">
    <property type="entry name" value="PsbP"/>
    <property type="match status" value="1"/>
</dbReference>
<dbReference type="Gene3D" id="3.40.1000.10">
    <property type="entry name" value="Mog1/PsbP, alpha/beta/alpha sandwich"/>
    <property type="match status" value="1"/>
</dbReference>
<dbReference type="GO" id="GO:0005509">
    <property type="term" value="F:calcium ion binding"/>
    <property type="evidence" value="ECO:0007669"/>
    <property type="project" value="InterPro"/>
</dbReference>
<sequence>MSSSSLLVAPGTYQLKRNALRPSSNRVRALRRAAHPKRELACTCSSPKEQPLAATARRQLMLAAGGLLVAPSSQISAFAAESSAFKSVVDDQLAYSFEYPVILEGGGSLKWYTSRKPERYASAAPLSADARQRIVTELLDFSGPFILSVVVGPIPSILEDKPSSEWDPEDLAYTVLAEKSTGRVTTGQRVTLNAVEDARTQVIDGTRYWTYEHLAQGSPNEKEPSNKETYRHALAVTAQRGDYLYTLNMVAPEARWEEVGPAYAQAQASFRLMEPSKKFQPPEKDPWKFW</sequence>
<dbReference type="GO" id="GO:0019898">
    <property type="term" value="C:extrinsic component of membrane"/>
    <property type="evidence" value="ECO:0007669"/>
    <property type="project" value="InterPro"/>
</dbReference>
<feature type="domain" description="PsbP C-terminal" evidence="1">
    <location>
        <begin position="167"/>
        <end position="271"/>
    </location>
</feature>
<dbReference type="InterPro" id="IPR016123">
    <property type="entry name" value="Mog1/PsbP_a/b/a-sand"/>
</dbReference>
<evidence type="ECO:0000313" key="2">
    <source>
        <dbReference type="EMBL" id="KAK3286121.1"/>
    </source>
</evidence>
<comment type="caution">
    <text evidence="2">The sequence shown here is derived from an EMBL/GenBank/DDBJ whole genome shotgun (WGS) entry which is preliminary data.</text>
</comment>
<accession>A0AAE0GXW8</accession>
<dbReference type="InterPro" id="IPR002683">
    <property type="entry name" value="PsbP_C"/>
</dbReference>
<dbReference type="GO" id="GO:0009654">
    <property type="term" value="C:photosystem II oxygen evolving complex"/>
    <property type="evidence" value="ECO:0007669"/>
    <property type="project" value="InterPro"/>
</dbReference>
<dbReference type="PANTHER" id="PTHR31407:SF7">
    <property type="entry name" value="PSBP DOMAIN-CONTAINING PROTEIN 5, CHLOROPLASTIC"/>
    <property type="match status" value="1"/>
</dbReference>
<protein>
    <recommendedName>
        <fullName evidence="1">PsbP C-terminal domain-containing protein</fullName>
    </recommendedName>
</protein>
<dbReference type="Proteomes" id="UP001190700">
    <property type="component" value="Unassembled WGS sequence"/>
</dbReference>
<keyword evidence="3" id="KW-1185">Reference proteome</keyword>
<dbReference type="AlphaFoldDB" id="A0AAE0GXW8"/>
<evidence type="ECO:0000259" key="1">
    <source>
        <dbReference type="Pfam" id="PF01789"/>
    </source>
</evidence>
<evidence type="ECO:0000313" key="3">
    <source>
        <dbReference type="Proteomes" id="UP001190700"/>
    </source>
</evidence>